<protein>
    <recommendedName>
        <fullName evidence="2">EGF-like domain-containing protein</fullName>
    </recommendedName>
</protein>
<feature type="domain" description="EGF-like" evidence="2">
    <location>
        <begin position="727"/>
        <end position="741"/>
    </location>
</feature>
<evidence type="ECO:0000313" key="3">
    <source>
        <dbReference type="EMBL" id="KAJ8034612.1"/>
    </source>
</evidence>
<comment type="caution">
    <text evidence="3">The sequence shown here is derived from an EMBL/GenBank/DDBJ whole genome shotgun (WGS) entry which is preliminary data.</text>
</comment>
<accession>A0A9Q1BXM6</accession>
<dbReference type="PROSITE" id="PS01186">
    <property type="entry name" value="EGF_2"/>
    <property type="match status" value="3"/>
</dbReference>
<feature type="signal peptide" evidence="1">
    <location>
        <begin position="1"/>
        <end position="21"/>
    </location>
</feature>
<sequence>MKLFLLKIAAAALIIPTVTQGQSATISCVSCSSIIFQDVGFTDLELFQDEACEHGIGPVDVCPSGYVCASIIGVETQNIAGYGETNFHVVIRGCEIATFFDISQAASGCVPADQHEDFLGTDASDPDVQFVRFEGDICYCSEDTCNDVMAPPIHRPALPHTPPPNAPGLQCRFCSHVEFHDDVLKDPTITNFDCEDGLLTSEDVYYITCPAGSVCLNIRGQMTYSSLGFDVAADVHDRRCFFVDDVMDAESGCVDQDDISDYQTDYYSYFDDVIFQGGACYCSRDLCDCDPDVCLESSTFTCADHAFCTGLHEICVDGFFRPRCECEEGYGFDERFQCQQVAKSCITCVSRHFLGDFTSGTLSEDLECEAGRGAEYSCADDSVCATLVGTETNWYEGYGPVQSRIVHRGCEKRALFDEFSPCLSDPLSGNIFMIDNEYPRVNFTGEACYCSENNCNTELQEIERIIRPPIPDGDARGLQCTVCFSRHPLSPAEESNVSLDRACVEGDHTHPDVYYVTCPSDHSCLKVLGVFRFFLGAAFGEYLTVERRCIPNTYTMGGDSGCIAMDEVRDNLEEDYSSYYFYFDAIEIEAPACYCSTDFCDCDVTSCKTDTDKDETCESEGVCDKPHEKCHDTTTAGPVCFCEVGYSYDENRNCVPDADLTCENEGMCDEPNEVCLDMPNGPTCVCEDGYERNDEGECEHTTPTCNDGDLCSQPNEHCEDISNTPTCVCDTGYEYNTRRNCVRGFTCRTKECTIANSECVDSKDGPRCVCKQNYVMGPDGNRCNVRNTNQDENKNDGSKGSTNVQLSYMMFWILVVTGVILTRE</sequence>
<dbReference type="EMBL" id="JAIZAY010000010">
    <property type="protein sequence ID" value="KAJ8034612.1"/>
    <property type="molecule type" value="Genomic_DNA"/>
</dbReference>
<dbReference type="OrthoDB" id="6236007at2759"/>
<dbReference type="InterPro" id="IPR009030">
    <property type="entry name" value="Growth_fac_rcpt_cys_sf"/>
</dbReference>
<evidence type="ECO:0000256" key="1">
    <source>
        <dbReference type="SAM" id="SignalP"/>
    </source>
</evidence>
<gene>
    <name evidence="3" type="ORF">HOLleu_21522</name>
</gene>
<dbReference type="Proteomes" id="UP001152320">
    <property type="component" value="Chromosome 10"/>
</dbReference>
<keyword evidence="1" id="KW-0732">Signal</keyword>
<dbReference type="SUPFAM" id="SSF57184">
    <property type="entry name" value="Growth factor receptor domain"/>
    <property type="match status" value="1"/>
</dbReference>
<dbReference type="PROSITE" id="PS51257">
    <property type="entry name" value="PROKAR_LIPOPROTEIN"/>
    <property type="match status" value="1"/>
</dbReference>
<dbReference type="SMART" id="SM00181">
    <property type="entry name" value="EGF"/>
    <property type="match status" value="5"/>
</dbReference>
<feature type="domain" description="EGF-like" evidence="2">
    <location>
        <begin position="684"/>
        <end position="698"/>
    </location>
</feature>
<feature type="chain" id="PRO_5040180031" description="EGF-like domain-containing protein" evidence="1">
    <location>
        <begin position="22"/>
        <end position="824"/>
    </location>
</feature>
<name>A0A9Q1BXM6_HOLLE</name>
<reference evidence="3" key="1">
    <citation type="submission" date="2021-10" db="EMBL/GenBank/DDBJ databases">
        <title>Tropical sea cucumber genome reveals ecological adaptation and Cuvierian tubules defense mechanism.</title>
        <authorList>
            <person name="Chen T."/>
        </authorList>
    </citation>
    <scope>NUCLEOTIDE SEQUENCE</scope>
    <source>
        <strain evidence="3">Nanhai2018</strain>
        <tissue evidence="3">Muscle</tissue>
    </source>
</reference>
<dbReference type="AlphaFoldDB" id="A0A9Q1BXM6"/>
<dbReference type="Gene3D" id="2.90.20.10">
    <property type="entry name" value="Plasmodium vivax P25 domain"/>
    <property type="match status" value="1"/>
</dbReference>
<feature type="domain" description="EGF-like" evidence="2">
    <location>
        <begin position="640"/>
        <end position="654"/>
    </location>
</feature>
<organism evidence="3 4">
    <name type="scientific">Holothuria leucospilota</name>
    <name type="common">Black long sea cucumber</name>
    <name type="synonym">Mertensiothuria leucospilota</name>
    <dbReference type="NCBI Taxonomy" id="206669"/>
    <lineage>
        <taxon>Eukaryota</taxon>
        <taxon>Metazoa</taxon>
        <taxon>Echinodermata</taxon>
        <taxon>Eleutherozoa</taxon>
        <taxon>Echinozoa</taxon>
        <taxon>Holothuroidea</taxon>
        <taxon>Aspidochirotacea</taxon>
        <taxon>Aspidochirotida</taxon>
        <taxon>Holothuriidae</taxon>
        <taxon>Holothuria</taxon>
    </lineage>
</organism>
<evidence type="ECO:0000313" key="4">
    <source>
        <dbReference type="Proteomes" id="UP001152320"/>
    </source>
</evidence>
<evidence type="ECO:0000259" key="2">
    <source>
        <dbReference type="PROSITE" id="PS01186"/>
    </source>
</evidence>
<dbReference type="InterPro" id="IPR000742">
    <property type="entry name" value="EGF"/>
</dbReference>
<keyword evidence="4" id="KW-1185">Reference proteome</keyword>
<proteinExistence type="predicted"/>